<feature type="chain" id="PRO_5032504350" evidence="8">
    <location>
        <begin position="27"/>
        <end position="624"/>
    </location>
</feature>
<dbReference type="SMART" id="SM00944">
    <property type="entry name" value="Pro-kuma_activ"/>
    <property type="match status" value="1"/>
</dbReference>
<protein>
    <submittedName>
        <fullName evidence="10">Subtilase family serine protease</fullName>
    </submittedName>
</protein>
<evidence type="ECO:0000256" key="3">
    <source>
        <dbReference type="ARBA" id="ARBA00022723"/>
    </source>
</evidence>
<feature type="domain" description="Peptidase S53" evidence="9">
    <location>
        <begin position="239"/>
        <end position="624"/>
    </location>
</feature>
<proteinExistence type="predicted"/>
<dbReference type="CDD" id="cd11377">
    <property type="entry name" value="Pro-peptidase_S53"/>
    <property type="match status" value="1"/>
</dbReference>
<reference evidence="10 11" key="1">
    <citation type="submission" date="2020-07" db="EMBL/GenBank/DDBJ databases">
        <title>Sequencing the genomes of 1000 actinobacteria strains.</title>
        <authorList>
            <person name="Klenk H.-P."/>
        </authorList>
    </citation>
    <scope>NUCLEOTIDE SEQUENCE [LARGE SCALE GENOMIC DNA]</scope>
    <source>
        <strain evidence="10 11">DSM 29531</strain>
    </source>
</reference>
<dbReference type="InterPro" id="IPR015366">
    <property type="entry name" value="S53_propep"/>
</dbReference>
<evidence type="ECO:0000259" key="9">
    <source>
        <dbReference type="PROSITE" id="PS51695"/>
    </source>
</evidence>
<dbReference type="InterPro" id="IPR050819">
    <property type="entry name" value="Tripeptidyl-peptidase_I"/>
</dbReference>
<keyword evidence="7" id="KW-0865">Zymogen</keyword>
<keyword evidence="5" id="KW-0720">Serine protease</keyword>
<sequence length="624" mass="63397">MKRRTLAAVTAVVTAAAVAPAAGAYAAGTGSSKTTLANSGVAGLIGGSSRVSYSAPLEADQSLSLALQLPQRNTGLANALLAKGTVVSTATYAKMFGASPAQLKAATAWARSQGLTVTSVSAASGQVQVTGSTTRVNKAFGVTMRAATLGSTRGYAAQGTPAVPSALGITGVSGLTSLHKMVPMNTANLATKRTSLTTRAVAPHANGATDGSTACAPYWGDHLYPAAKKYSVESNYLCGYLPQDLAVMYKNSAASKAAPTLGILLWHDDPQVQSLTNTYMAAAKYAPLTKYSKTVAAANANDAKCDNSPGEQDLDVQSSHSIAPDAAIHYYGAASCFDADLTKQLQLAVDQHVVSTISMSFGSPSDAGMSAAEKAAWDRPLRQAALTGISAFASTGDAGDNSFTEGHPTVSYPAANAYLTAVGGTTVGMRKDGSFATVTGWESRFFTQANTNVASFVDVTSSTAAQQGNYSGGGGGLSSTWAQPTWQHGVIKSSSTRRAVPDISAIADPYTGFTIRTTEQGQTGYIAFGGTSLASPVTAALVGIAKATNKAVIGNVAQKLYSIGSAISDVNAPSKSGEFLKTSAGQNIVVGNDAKPQSLVSAKGWDSATGLGTPNGAAFLSAIK</sequence>
<dbReference type="InterPro" id="IPR023828">
    <property type="entry name" value="Peptidase_S8_Ser-AS"/>
</dbReference>
<keyword evidence="3" id="KW-0479">Metal-binding</keyword>
<keyword evidence="6" id="KW-0106">Calcium</keyword>
<dbReference type="Proteomes" id="UP000571817">
    <property type="component" value="Unassembled WGS sequence"/>
</dbReference>
<keyword evidence="8" id="KW-0732">Signal</keyword>
<evidence type="ECO:0000256" key="4">
    <source>
        <dbReference type="ARBA" id="ARBA00022801"/>
    </source>
</evidence>
<dbReference type="GO" id="GO:0008240">
    <property type="term" value="F:tripeptidyl-peptidase activity"/>
    <property type="evidence" value="ECO:0007669"/>
    <property type="project" value="TreeGrafter"/>
</dbReference>
<dbReference type="GO" id="GO:0006508">
    <property type="term" value="P:proteolysis"/>
    <property type="evidence" value="ECO:0007669"/>
    <property type="project" value="UniProtKB-KW"/>
</dbReference>
<evidence type="ECO:0000256" key="2">
    <source>
        <dbReference type="ARBA" id="ARBA00022670"/>
    </source>
</evidence>
<dbReference type="InterPro" id="IPR036852">
    <property type="entry name" value="Peptidase_S8/S53_dom_sf"/>
</dbReference>
<dbReference type="Gene3D" id="3.40.50.200">
    <property type="entry name" value="Peptidase S8/S53 domain"/>
    <property type="match status" value="1"/>
</dbReference>
<dbReference type="Pfam" id="PF09286">
    <property type="entry name" value="Pro-kuma_activ"/>
    <property type="match status" value="1"/>
</dbReference>
<dbReference type="EMBL" id="JACCFW010000003">
    <property type="protein sequence ID" value="NYJ76524.1"/>
    <property type="molecule type" value="Genomic_DNA"/>
</dbReference>
<dbReference type="PANTHER" id="PTHR14218">
    <property type="entry name" value="PROTEASE S8 TRIPEPTIDYL PEPTIDASE I CLN2"/>
    <property type="match status" value="1"/>
</dbReference>
<comment type="caution">
    <text evidence="10">The sequence shown here is derived from an EMBL/GenBank/DDBJ whole genome shotgun (WGS) entry which is preliminary data.</text>
</comment>
<dbReference type="PROSITE" id="PS00138">
    <property type="entry name" value="SUBTILASE_SER"/>
    <property type="match status" value="1"/>
</dbReference>
<evidence type="ECO:0000256" key="5">
    <source>
        <dbReference type="ARBA" id="ARBA00022825"/>
    </source>
</evidence>
<evidence type="ECO:0000256" key="7">
    <source>
        <dbReference type="ARBA" id="ARBA00023145"/>
    </source>
</evidence>
<dbReference type="SUPFAM" id="SSF54897">
    <property type="entry name" value="Protease propeptides/inhibitors"/>
    <property type="match status" value="1"/>
</dbReference>
<dbReference type="AlphaFoldDB" id="A0A853DNE8"/>
<keyword evidence="2 10" id="KW-0645">Protease</keyword>
<dbReference type="SUPFAM" id="SSF52743">
    <property type="entry name" value="Subtilisin-like"/>
    <property type="match status" value="1"/>
</dbReference>
<dbReference type="RefSeq" id="WP_179483915.1">
    <property type="nucleotide sequence ID" value="NZ_JACCFW010000003.1"/>
</dbReference>
<evidence type="ECO:0000256" key="8">
    <source>
        <dbReference type="SAM" id="SignalP"/>
    </source>
</evidence>
<evidence type="ECO:0000313" key="10">
    <source>
        <dbReference type="EMBL" id="NYJ76524.1"/>
    </source>
</evidence>
<comment type="cofactor">
    <cofactor evidence="1">
        <name>Ca(2+)</name>
        <dbReference type="ChEBI" id="CHEBI:29108"/>
    </cofactor>
</comment>
<feature type="signal peptide" evidence="8">
    <location>
        <begin position="1"/>
        <end position="26"/>
    </location>
</feature>
<keyword evidence="4" id="KW-0378">Hydrolase</keyword>
<accession>A0A853DNE8</accession>
<evidence type="ECO:0000256" key="1">
    <source>
        <dbReference type="ARBA" id="ARBA00001913"/>
    </source>
</evidence>
<evidence type="ECO:0000313" key="11">
    <source>
        <dbReference type="Proteomes" id="UP000571817"/>
    </source>
</evidence>
<gene>
    <name evidence="10" type="ORF">HNR15_003542</name>
</gene>
<name>A0A853DNE8_9MICO</name>
<evidence type="ECO:0000256" key="6">
    <source>
        <dbReference type="ARBA" id="ARBA00022837"/>
    </source>
</evidence>
<organism evidence="10 11">
    <name type="scientific">Allobranchiibius huperziae</name>
    <dbReference type="NCBI Taxonomy" id="1874116"/>
    <lineage>
        <taxon>Bacteria</taxon>
        <taxon>Bacillati</taxon>
        <taxon>Actinomycetota</taxon>
        <taxon>Actinomycetes</taxon>
        <taxon>Micrococcales</taxon>
        <taxon>Dermacoccaceae</taxon>
        <taxon>Allobranchiibius</taxon>
    </lineage>
</organism>
<dbReference type="PROSITE" id="PS51695">
    <property type="entry name" value="SEDOLISIN"/>
    <property type="match status" value="1"/>
</dbReference>
<dbReference type="GO" id="GO:0046872">
    <property type="term" value="F:metal ion binding"/>
    <property type="evidence" value="ECO:0007669"/>
    <property type="project" value="UniProtKB-KW"/>
</dbReference>
<dbReference type="InterPro" id="IPR030400">
    <property type="entry name" value="Sedolisin_dom"/>
</dbReference>
<keyword evidence="11" id="KW-1185">Reference proteome</keyword>
<dbReference type="PANTHER" id="PTHR14218:SF15">
    <property type="entry name" value="TRIPEPTIDYL-PEPTIDASE 1"/>
    <property type="match status" value="1"/>
</dbReference>
<dbReference type="GO" id="GO:0004252">
    <property type="term" value="F:serine-type endopeptidase activity"/>
    <property type="evidence" value="ECO:0007669"/>
    <property type="project" value="InterPro"/>
</dbReference>